<dbReference type="InterPro" id="IPR030489">
    <property type="entry name" value="TR_Rrf2-type_CS"/>
</dbReference>
<feature type="region of interest" description="Disordered" evidence="1">
    <location>
        <begin position="129"/>
        <end position="159"/>
    </location>
</feature>
<keyword evidence="4" id="KW-1185">Reference proteome</keyword>
<feature type="compositionally biased region" description="Basic and acidic residues" evidence="1">
    <location>
        <begin position="144"/>
        <end position="159"/>
    </location>
</feature>
<dbReference type="Gene3D" id="1.10.10.10">
    <property type="entry name" value="Winged helix-like DNA-binding domain superfamily/Winged helix DNA-binding domain"/>
    <property type="match status" value="1"/>
</dbReference>
<dbReference type="STRING" id="1134435.AC731_002845"/>
<accession>A0A140IDZ5</accession>
<dbReference type="NCBIfam" id="TIGR02944">
    <property type="entry name" value="suf_reg_Xantho"/>
    <property type="match status" value="1"/>
</dbReference>
<dbReference type="CDD" id="cd00090">
    <property type="entry name" value="HTH_ARSR"/>
    <property type="match status" value="1"/>
</dbReference>
<organism evidence="3 4">
    <name type="scientific">Thauera humireducens</name>
    <dbReference type="NCBI Taxonomy" id="1134435"/>
    <lineage>
        <taxon>Bacteria</taxon>
        <taxon>Pseudomonadati</taxon>
        <taxon>Pseudomonadota</taxon>
        <taxon>Betaproteobacteria</taxon>
        <taxon>Rhodocyclales</taxon>
        <taxon>Zoogloeaceae</taxon>
        <taxon>Thauera</taxon>
    </lineage>
</organism>
<dbReference type="PROSITE" id="PS01332">
    <property type="entry name" value="HTH_RRF2_1"/>
    <property type="match status" value="1"/>
</dbReference>
<reference evidence="4" key="1">
    <citation type="submission" date="2016-03" db="EMBL/GenBank/DDBJ databases">
        <authorList>
            <person name="Ma C."/>
            <person name="Zhou S."/>
            <person name="Yang G."/>
        </authorList>
    </citation>
    <scope>NUCLEOTIDE SEQUENCE [LARGE SCALE GENOMIC DNA]</scope>
    <source>
        <strain evidence="4">SgZ-1</strain>
    </source>
</reference>
<sequence>MLRISKLTDYGTLIVTHMATTPERVISATELADALGLGLATVSKILKALGRHGLVLSQRGTRGGYVLARPPAQISIADLIDALEEQPFGLTECSANSGTCNLETGCRIRDSWLRINTVVRQALQTVSVAEMTPAPSPGSAAPATEHRMRGPDRLARHAG</sequence>
<dbReference type="InterPro" id="IPR036390">
    <property type="entry name" value="WH_DNA-bd_sf"/>
</dbReference>
<dbReference type="SMART" id="SM00419">
    <property type="entry name" value="HTH_CRP"/>
    <property type="match status" value="1"/>
</dbReference>
<dbReference type="InterPro" id="IPR036388">
    <property type="entry name" value="WH-like_DNA-bd_sf"/>
</dbReference>
<dbReference type="RefSeq" id="WP_004253259.1">
    <property type="nucleotide sequence ID" value="NZ_CP014646.1"/>
</dbReference>
<evidence type="ECO:0000256" key="1">
    <source>
        <dbReference type="SAM" id="MobiDB-lite"/>
    </source>
</evidence>
<dbReference type="EMBL" id="CP014646">
    <property type="protein sequence ID" value="AMO35970.1"/>
    <property type="molecule type" value="Genomic_DNA"/>
</dbReference>
<dbReference type="PROSITE" id="PS51197">
    <property type="entry name" value="HTH_RRF2_2"/>
    <property type="match status" value="1"/>
</dbReference>
<dbReference type="PANTHER" id="PTHR33221">
    <property type="entry name" value="WINGED HELIX-TURN-HELIX TRANSCRIPTIONAL REGULATOR, RRF2 FAMILY"/>
    <property type="match status" value="1"/>
</dbReference>
<dbReference type="NCBIfam" id="TIGR00738">
    <property type="entry name" value="rrf2_super"/>
    <property type="match status" value="1"/>
</dbReference>
<name>A0A140IDZ5_9RHOO</name>
<dbReference type="GO" id="GO:0003700">
    <property type="term" value="F:DNA-binding transcription factor activity"/>
    <property type="evidence" value="ECO:0007669"/>
    <property type="project" value="TreeGrafter"/>
</dbReference>
<evidence type="ECO:0000259" key="2">
    <source>
        <dbReference type="SMART" id="SM00419"/>
    </source>
</evidence>
<gene>
    <name evidence="3" type="ORF">AC731_002845</name>
</gene>
<dbReference type="InterPro" id="IPR011991">
    <property type="entry name" value="ArsR-like_HTH"/>
</dbReference>
<dbReference type="SUPFAM" id="SSF46785">
    <property type="entry name" value="Winged helix' DNA-binding domain"/>
    <property type="match status" value="1"/>
</dbReference>
<dbReference type="AlphaFoldDB" id="A0A140IDZ5"/>
<dbReference type="InterPro" id="IPR000944">
    <property type="entry name" value="Tscrpt_reg_Rrf2"/>
</dbReference>
<dbReference type="GO" id="GO:0005829">
    <property type="term" value="C:cytosol"/>
    <property type="evidence" value="ECO:0007669"/>
    <property type="project" value="TreeGrafter"/>
</dbReference>
<dbReference type="PANTHER" id="PTHR33221:SF2">
    <property type="entry name" value="TRANSCRIPTIONAL REGULATOR"/>
    <property type="match status" value="1"/>
</dbReference>
<dbReference type="KEGG" id="thu:AC731_002845"/>
<feature type="domain" description="HTH crp-type" evidence="2">
    <location>
        <begin position="19"/>
        <end position="69"/>
    </location>
</feature>
<dbReference type="Proteomes" id="UP000036902">
    <property type="component" value="Chromosome"/>
</dbReference>
<proteinExistence type="predicted"/>
<dbReference type="InterPro" id="IPR014290">
    <property type="entry name" value="SUF_FeS_clus_asmbl_reg"/>
</dbReference>
<protein>
    <submittedName>
        <fullName evidence="3">SUF system Fe-S cluster assembly regulator</fullName>
    </submittedName>
</protein>
<dbReference type="GO" id="GO:0003677">
    <property type="term" value="F:DNA binding"/>
    <property type="evidence" value="ECO:0007669"/>
    <property type="project" value="InterPro"/>
</dbReference>
<dbReference type="InterPro" id="IPR012318">
    <property type="entry name" value="HTH_CRP"/>
</dbReference>
<evidence type="ECO:0000313" key="4">
    <source>
        <dbReference type="Proteomes" id="UP000036902"/>
    </source>
</evidence>
<dbReference type="Pfam" id="PF02082">
    <property type="entry name" value="Rrf2"/>
    <property type="match status" value="1"/>
</dbReference>
<evidence type="ECO:0000313" key="3">
    <source>
        <dbReference type="EMBL" id="AMO35970.1"/>
    </source>
</evidence>